<comment type="caution">
    <text evidence="1">The sequence shown here is derived from an EMBL/GenBank/DDBJ whole genome shotgun (WGS) entry which is preliminary data.</text>
</comment>
<accession>A0A318UWQ0</accession>
<dbReference type="Proteomes" id="UP000247551">
    <property type="component" value="Unassembled WGS sequence"/>
</dbReference>
<evidence type="ECO:0000313" key="2">
    <source>
        <dbReference type="Proteomes" id="UP000247551"/>
    </source>
</evidence>
<protein>
    <submittedName>
        <fullName evidence="1">Uncharacterized protein</fullName>
    </submittedName>
</protein>
<dbReference type="EMBL" id="QKLW01000007">
    <property type="protein sequence ID" value="PYF79897.1"/>
    <property type="molecule type" value="Genomic_DNA"/>
</dbReference>
<dbReference type="RefSeq" id="WP_110576647.1">
    <property type="nucleotide sequence ID" value="NZ_QKLW01000007.1"/>
</dbReference>
<reference evidence="1 2" key="1">
    <citation type="submission" date="2018-06" db="EMBL/GenBank/DDBJ databases">
        <title>Genomic Encyclopedia of Type Strains, Phase III (KMG-III): the genomes of soil and plant-associated and newly described type strains.</title>
        <authorList>
            <person name="Whitman W."/>
        </authorList>
    </citation>
    <scope>NUCLEOTIDE SEQUENCE [LARGE SCALE GENOMIC DNA]</scope>
    <source>
        <strain evidence="1 2">CECT 7730</strain>
    </source>
</reference>
<sequence length="178" mass="20237">MTSKPFSLNKQFKELLQRVEGTSIKRKELIQLATTTTGLNSVQSTRFVARNINRLTNKSLIRASGERNARTYHFTNSLLMLLNPEVCNLKLTDSNTEIETSNQESSLKIEEVKTSAELKMILGEIEAYRDFLSKYPASRQIIQRLLHEAKEQSTQLYGRLNALKKVIQATNIESAKSC</sequence>
<proteinExistence type="predicted"/>
<name>A0A318UWQ0_9GAMM</name>
<gene>
    <name evidence="1" type="ORF">DFP75_10762</name>
</gene>
<keyword evidence="2" id="KW-1185">Reference proteome</keyword>
<dbReference type="AlphaFoldDB" id="A0A318UWQ0"/>
<evidence type="ECO:0000313" key="1">
    <source>
        <dbReference type="EMBL" id="PYF79897.1"/>
    </source>
</evidence>
<organism evidence="1 2">
    <name type="scientific">Marinomonas alcarazii</name>
    <dbReference type="NCBI Taxonomy" id="491949"/>
    <lineage>
        <taxon>Bacteria</taxon>
        <taxon>Pseudomonadati</taxon>
        <taxon>Pseudomonadota</taxon>
        <taxon>Gammaproteobacteria</taxon>
        <taxon>Oceanospirillales</taxon>
        <taxon>Oceanospirillaceae</taxon>
        <taxon>Marinomonas</taxon>
    </lineage>
</organism>